<dbReference type="GO" id="GO:0003682">
    <property type="term" value="F:chromatin binding"/>
    <property type="evidence" value="ECO:0007669"/>
    <property type="project" value="TreeGrafter"/>
</dbReference>
<dbReference type="InterPro" id="IPR031739">
    <property type="entry name" value="Ncaph2"/>
</dbReference>
<comment type="caution">
    <text evidence="8">The sequence shown here is derived from an EMBL/GenBank/DDBJ whole genome shotgun (WGS) entry which is preliminary data.</text>
</comment>
<feature type="region of interest" description="Disordered" evidence="5">
    <location>
        <begin position="521"/>
        <end position="543"/>
    </location>
</feature>
<name>A0AAV7ZK48_9EUKA</name>
<gene>
    <name evidence="8" type="ORF">M0812_13648</name>
</gene>
<evidence type="ECO:0000313" key="9">
    <source>
        <dbReference type="Proteomes" id="UP001146793"/>
    </source>
</evidence>
<dbReference type="PANTHER" id="PTHR14324">
    <property type="entry name" value="CONDENSIN-2 COMPLEX SUBUNIT H2"/>
    <property type="match status" value="1"/>
</dbReference>
<dbReference type="GO" id="GO:0000796">
    <property type="term" value="C:condensin complex"/>
    <property type="evidence" value="ECO:0007669"/>
    <property type="project" value="TreeGrafter"/>
</dbReference>
<reference evidence="8" key="1">
    <citation type="submission" date="2022-08" db="EMBL/GenBank/DDBJ databases">
        <title>Novel sulphate-reducing endosymbionts in the free-living metamonad Anaeramoeba.</title>
        <authorList>
            <person name="Jerlstrom-Hultqvist J."/>
            <person name="Cepicka I."/>
            <person name="Gallot-Lavallee L."/>
            <person name="Salas-Leiva D."/>
            <person name="Curtis B.A."/>
            <person name="Zahonova K."/>
            <person name="Pipaliya S."/>
            <person name="Dacks J."/>
            <person name="Roger A.J."/>
        </authorList>
    </citation>
    <scope>NUCLEOTIDE SEQUENCE</scope>
    <source>
        <strain evidence="8">Busselton2</strain>
    </source>
</reference>
<dbReference type="InterPro" id="IPR009378">
    <property type="entry name" value="H2_N"/>
</dbReference>
<evidence type="ECO:0000256" key="2">
    <source>
        <dbReference type="ARBA" id="ARBA00007844"/>
    </source>
</evidence>
<evidence type="ECO:0000256" key="5">
    <source>
        <dbReference type="SAM" id="MobiDB-lite"/>
    </source>
</evidence>
<feature type="coiled-coil region" evidence="4">
    <location>
        <begin position="711"/>
        <end position="738"/>
    </location>
</feature>
<evidence type="ECO:0000256" key="1">
    <source>
        <dbReference type="ARBA" id="ARBA00004123"/>
    </source>
</evidence>
<dbReference type="Pfam" id="PF06278">
    <property type="entry name" value="CNDH2_N"/>
    <property type="match status" value="1"/>
</dbReference>
<keyword evidence="4" id="KW-0175">Coiled coil</keyword>
<dbReference type="GO" id="GO:0010032">
    <property type="term" value="P:meiotic chromosome condensation"/>
    <property type="evidence" value="ECO:0007669"/>
    <property type="project" value="TreeGrafter"/>
</dbReference>
<evidence type="ECO:0000259" key="6">
    <source>
        <dbReference type="Pfam" id="PF06278"/>
    </source>
</evidence>
<dbReference type="Proteomes" id="UP001146793">
    <property type="component" value="Unassembled WGS sequence"/>
</dbReference>
<dbReference type="GO" id="GO:0051306">
    <property type="term" value="P:mitotic sister chromatid separation"/>
    <property type="evidence" value="ECO:0007669"/>
    <property type="project" value="TreeGrafter"/>
</dbReference>
<evidence type="ECO:0000256" key="4">
    <source>
        <dbReference type="SAM" id="Coils"/>
    </source>
</evidence>
<dbReference type="AlphaFoldDB" id="A0AAV7ZK48"/>
<dbReference type="GO" id="GO:0005634">
    <property type="term" value="C:nucleus"/>
    <property type="evidence" value="ECO:0007669"/>
    <property type="project" value="UniProtKB-SubCell"/>
</dbReference>
<comment type="subcellular location">
    <subcellularLocation>
        <location evidence="1">Nucleus</location>
    </subcellularLocation>
</comment>
<evidence type="ECO:0000313" key="8">
    <source>
        <dbReference type="EMBL" id="KAJ3441635.1"/>
    </source>
</evidence>
<dbReference type="EMBL" id="JANTQA010000029">
    <property type="protein sequence ID" value="KAJ3441635.1"/>
    <property type="molecule type" value="Genomic_DNA"/>
</dbReference>
<evidence type="ECO:0000256" key="3">
    <source>
        <dbReference type="ARBA" id="ARBA00023242"/>
    </source>
</evidence>
<sequence>MSVQNKKKQKESRFSHLLKPIRGLVQNWNIDIASELEDYLSELEEITFSFDGGRTAINFVEAALIIQSSACVYSKKVEYLYNIIYQTLDLISERSKNQKIQQSEKQQKNQDGKNQNDFFGFDISLKIDKTIDLIDAREINAILGIHNFEMKPNRKRINSEKEKKEIKLLRKTPFYLLNAVENPTDVIKKQKSFLSQCQLTKGGAFVLDEHDVKILENVEDVIEIEISRNEKKNERLDNFDNNFMDDAINIGGGFDDDVATNFKNDQMYKAQKEFNLNSNFSLDSGIEPESEKNEDLFGLNFDLDDDGGGGGNVNSMDFENEKNENNFLEKIIRNSQNSALKTLNASKILFNDGHRNVKKKYLDPWVKLKSYDSVNGILRPFRKSNTALLPRKKHFKLFATNTYYFLKNEKRIMGAKKDKKRKGTKNKKSGQIRNQKRQFIKTKRFLNQVYDFNLRPLHKKERYRISNLLQRGGNSKILNQFNQKNGSEFSKLLLKNENLDDLDKNLENSENYFNINLEEINNSDNEDENQIHNNNDNDNMGVDDSFDNSMDFGVGFDSDFESNNDNYTSMNTPSLNSNNEYLNSLNDNIFENKVYTSYEELCRDWVDSFIKKRCVHLQESELSKRVTKWQEKIDPILDKQFQRPSFNMSKYSSKIIENFTNIDSHHILKDLGEILKEKEKYNICRNFLSTLQLINDGNLILENRDGTVGGNVKIIKKITNYQRKKRKLTQKYPIYERNKPKKSSCLVLMIHDKLRHEVYQKDHKSDFESFLDTDSDGD</sequence>
<dbReference type="PANTHER" id="PTHR14324:SF3">
    <property type="entry name" value="CONDENSIN-2 COMPLEX SUBUNIT H2"/>
    <property type="match status" value="1"/>
</dbReference>
<evidence type="ECO:0000259" key="7">
    <source>
        <dbReference type="Pfam" id="PF16858"/>
    </source>
</evidence>
<protein>
    <submittedName>
        <fullName evidence="8">Condensin-2 complex subunit h2</fullName>
    </submittedName>
</protein>
<feature type="domain" description="Condensin-2 complex subunit H2 C-terminal" evidence="7">
    <location>
        <begin position="597"/>
        <end position="708"/>
    </location>
</feature>
<feature type="domain" description="Condensin II complex subunit H2 N-terminal" evidence="6">
    <location>
        <begin position="12"/>
        <end position="120"/>
    </location>
</feature>
<dbReference type="InterPro" id="IPR031737">
    <property type="entry name" value="CNDH2_C"/>
</dbReference>
<comment type="similarity">
    <text evidence="2">Belongs to the CND2 H2 (condensin-2 subunit 2) family.</text>
</comment>
<feature type="compositionally biased region" description="Low complexity" evidence="5">
    <location>
        <begin position="531"/>
        <end position="543"/>
    </location>
</feature>
<accession>A0AAV7ZK48</accession>
<keyword evidence="3" id="KW-0539">Nucleus</keyword>
<proteinExistence type="inferred from homology"/>
<organism evidence="8 9">
    <name type="scientific">Anaeramoeba flamelloides</name>
    <dbReference type="NCBI Taxonomy" id="1746091"/>
    <lineage>
        <taxon>Eukaryota</taxon>
        <taxon>Metamonada</taxon>
        <taxon>Anaeramoebidae</taxon>
        <taxon>Anaeramoeba</taxon>
    </lineage>
</organism>
<dbReference type="Pfam" id="PF16858">
    <property type="entry name" value="CNDH2_C"/>
    <property type="match status" value="1"/>
</dbReference>